<feature type="transmembrane region" description="Helical" evidence="4">
    <location>
        <begin position="408"/>
        <end position="428"/>
    </location>
</feature>
<evidence type="ECO:0000256" key="3">
    <source>
        <dbReference type="SAM" id="MobiDB-lite"/>
    </source>
</evidence>
<dbReference type="InterPro" id="IPR000980">
    <property type="entry name" value="SH2"/>
</dbReference>
<dbReference type="PROSITE" id="PS50001">
    <property type="entry name" value="SH2"/>
    <property type="match status" value="2"/>
</dbReference>
<dbReference type="GO" id="GO:0030971">
    <property type="term" value="F:receptor tyrosine kinase binding"/>
    <property type="evidence" value="ECO:0007669"/>
    <property type="project" value="TreeGrafter"/>
</dbReference>
<dbReference type="PRINTS" id="PR00401">
    <property type="entry name" value="SH2DOMAIN"/>
</dbReference>
<evidence type="ECO:0000259" key="5">
    <source>
        <dbReference type="PROSITE" id="PS50001"/>
    </source>
</evidence>
<feature type="domain" description="SH2" evidence="5">
    <location>
        <begin position="53"/>
        <end position="151"/>
    </location>
</feature>
<keyword evidence="4" id="KW-0472">Membrane</keyword>
<dbReference type="GO" id="GO:0035591">
    <property type="term" value="F:signaling adaptor activity"/>
    <property type="evidence" value="ECO:0007669"/>
    <property type="project" value="TreeGrafter"/>
</dbReference>
<evidence type="ECO:0000256" key="1">
    <source>
        <dbReference type="ARBA" id="ARBA00022999"/>
    </source>
</evidence>
<dbReference type="PANTHER" id="PTHR19969:SF5">
    <property type="entry name" value="CRK-LIKE PROTEIN"/>
    <property type="match status" value="1"/>
</dbReference>
<dbReference type="InterPro" id="IPR036860">
    <property type="entry name" value="SH2_dom_sf"/>
</dbReference>
<dbReference type="GO" id="GO:0005737">
    <property type="term" value="C:cytoplasm"/>
    <property type="evidence" value="ECO:0007669"/>
    <property type="project" value="TreeGrafter"/>
</dbReference>
<evidence type="ECO:0000256" key="2">
    <source>
        <dbReference type="PROSITE-ProRule" id="PRU00191"/>
    </source>
</evidence>
<sequence>MTEPQPSQQDVLYASVDNLTGPDQSNVNDNSNDNANISSCNAASPVLPSSLGYFWGRITRREAEMYLQDRGRTEGLFLLRESMSPNEDSAPGNYAISVIHNNEVVHYLIQKLANRRYRIPEGSIAFNGPVELLYYYWFTADGLVTPLTTPCERNENEMPVAFRGVAYDQLEEVLQLEAKKLNIQLDKTLSPTRDALLKRLTPILHVYMPWFHGNITRQVAELRMEKAGLEDGLFLLRSRNEKNTFAITLCCGGTPRHYLITQKKNSLYAVEDGTKFDCLILLVENYHNKSDGLACKLKVACNRPAIYDHEKPTGDTGDEKTRVVHCVPPALPDDATKESDYMDTKGEPGPPDYNDCVFEKTYSDASIDMQEDESECGYCPLWLHKREKLNPSNLAHTVAIELKLRTYFPLYLFVFLLLVVTLVLVAVFA</sequence>
<dbReference type="PANTHER" id="PTHR19969">
    <property type="entry name" value="SH2-SH3 ADAPTOR PROTEIN-RELATED"/>
    <property type="match status" value="1"/>
</dbReference>
<comment type="caution">
    <text evidence="6">The sequence shown here is derived from an EMBL/GenBank/DDBJ whole genome shotgun (WGS) entry which is preliminary data.</text>
</comment>
<dbReference type="Pfam" id="PF00017">
    <property type="entry name" value="SH2"/>
    <property type="match status" value="2"/>
</dbReference>
<keyword evidence="4" id="KW-0812">Transmembrane</keyword>
<dbReference type="Proteomes" id="UP001374579">
    <property type="component" value="Unassembled WGS sequence"/>
</dbReference>
<dbReference type="GO" id="GO:0007167">
    <property type="term" value="P:enzyme-linked receptor protein signaling pathway"/>
    <property type="evidence" value="ECO:0007669"/>
    <property type="project" value="TreeGrafter"/>
</dbReference>
<evidence type="ECO:0000313" key="7">
    <source>
        <dbReference type="Proteomes" id="UP001374579"/>
    </source>
</evidence>
<dbReference type="SUPFAM" id="SSF55550">
    <property type="entry name" value="SH2 domain"/>
    <property type="match status" value="2"/>
</dbReference>
<dbReference type="InterPro" id="IPR051184">
    <property type="entry name" value="Tyrosine-phos_adapter"/>
</dbReference>
<protein>
    <recommendedName>
        <fullName evidence="5">SH2 domain-containing protein</fullName>
    </recommendedName>
</protein>
<feature type="compositionally biased region" description="Polar residues" evidence="3">
    <location>
        <begin position="1"/>
        <end position="10"/>
    </location>
</feature>
<dbReference type="AlphaFoldDB" id="A0AAN9B6Y6"/>
<dbReference type="GO" id="GO:0016477">
    <property type="term" value="P:cell migration"/>
    <property type="evidence" value="ECO:0007669"/>
    <property type="project" value="TreeGrafter"/>
</dbReference>
<reference evidence="6 7" key="1">
    <citation type="submission" date="2024-02" db="EMBL/GenBank/DDBJ databases">
        <title>Chromosome-scale genome assembly of the rough periwinkle Littorina saxatilis.</title>
        <authorList>
            <person name="De Jode A."/>
            <person name="Faria R."/>
            <person name="Formenti G."/>
            <person name="Sims Y."/>
            <person name="Smith T.P."/>
            <person name="Tracey A."/>
            <person name="Wood J.M.D."/>
            <person name="Zagrodzka Z.B."/>
            <person name="Johannesson K."/>
            <person name="Butlin R.K."/>
            <person name="Leder E.H."/>
        </authorList>
    </citation>
    <scope>NUCLEOTIDE SEQUENCE [LARGE SCALE GENOMIC DNA]</scope>
    <source>
        <strain evidence="6">Snail1</strain>
        <tissue evidence="6">Muscle</tissue>
    </source>
</reference>
<evidence type="ECO:0000313" key="6">
    <source>
        <dbReference type="EMBL" id="KAK7099741.1"/>
    </source>
</evidence>
<proteinExistence type="predicted"/>
<keyword evidence="1 2" id="KW-0727">SH2 domain</keyword>
<dbReference type="SMART" id="SM00252">
    <property type="entry name" value="SH2"/>
    <property type="match status" value="2"/>
</dbReference>
<dbReference type="EMBL" id="JBAMIC010000011">
    <property type="protein sequence ID" value="KAK7099741.1"/>
    <property type="molecule type" value="Genomic_DNA"/>
</dbReference>
<feature type="domain" description="SH2" evidence="5">
    <location>
        <begin position="210"/>
        <end position="301"/>
    </location>
</feature>
<feature type="region of interest" description="Disordered" evidence="3">
    <location>
        <begin position="1"/>
        <end position="34"/>
    </location>
</feature>
<keyword evidence="7" id="KW-1185">Reference proteome</keyword>
<dbReference type="Gene3D" id="3.30.505.10">
    <property type="entry name" value="SH2 domain"/>
    <property type="match status" value="2"/>
</dbReference>
<keyword evidence="4" id="KW-1133">Transmembrane helix</keyword>
<organism evidence="6 7">
    <name type="scientific">Littorina saxatilis</name>
    <dbReference type="NCBI Taxonomy" id="31220"/>
    <lineage>
        <taxon>Eukaryota</taxon>
        <taxon>Metazoa</taxon>
        <taxon>Spiralia</taxon>
        <taxon>Lophotrochozoa</taxon>
        <taxon>Mollusca</taxon>
        <taxon>Gastropoda</taxon>
        <taxon>Caenogastropoda</taxon>
        <taxon>Littorinimorpha</taxon>
        <taxon>Littorinoidea</taxon>
        <taxon>Littorinidae</taxon>
        <taxon>Littorina</taxon>
    </lineage>
</organism>
<gene>
    <name evidence="6" type="ORF">V1264_022799</name>
</gene>
<accession>A0AAN9B6Y6</accession>
<evidence type="ECO:0000256" key="4">
    <source>
        <dbReference type="SAM" id="Phobius"/>
    </source>
</evidence>
<feature type="compositionally biased region" description="Low complexity" evidence="3">
    <location>
        <begin position="23"/>
        <end position="34"/>
    </location>
</feature>
<name>A0AAN9B6Y6_9CAEN</name>